<organism evidence="2 3">
    <name type="scientific">Colletotrichum cuscutae</name>
    <dbReference type="NCBI Taxonomy" id="1209917"/>
    <lineage>
        <taxon>Eukaryota</taxon>
        <taxon>Fungi</taxon>
        <taxon>Dikarya</taxon>
        <taxon>Ascomycota</taxon>
        <taxon>Pezizomycotina</taxon>
        <taxon>Sordariomycetes</taxon>
        <taxon>Hypocreomycetidae</taxon>
        <taxon>Glomerellales</taxon>
        <taxon>Glomerellaceae</taxon>
        <taxon>Colletotrichum</taxon>
        <taxon>Colletotrichum acutatum species complex</taxon>
    </lineage>
</organism>
<accession>A0AAI9V7I5</accession>
<reference evidence="2" key="1">
    <citation type="submission" date="2016-11" db="EMBL/GenBank/DDBJ databases">
        <title>The genome sequence of Colletotrichum cuscutae.</title>
        <authorList>
            <person name="Baroncelli R."/>
        </authorList>
    </citation>
    <scope>NUCLEOTIDE SEQUENCE</scope>
    <source>
        <strain evidence="2">IMI 304802</strain>
    </source>
</reference>
<keyword evidence="3" id="KW-1185">Reference proteome</keyword>
<comment type="caution">
    <text evidence="2">The sequence shown here is derived from an EMBL/GenBank/DDBJ whole genome shotgun (WGS) entry which is preliminary data.</text>
</comment>
<name>A0AAI9V7I5_9PEZI</name>
<protein>
    <submittedName>
        <fullName evidence="2">Uncharacterized protein</fullName>
    </submittedName>
</protein>
<proteinExistence type="predicted"/>
<evidence type="ECO:0000313" key="3">
    <source>
        <dbReference type="Proteomes" id="UP001239213"/>
    </source>
</evidence>
<sequence>MLIRRRPLSGMTPSPFAFRPPGAPTQTSKRKAKNSSLKRVGEGKARTTRRPVDGPSLPTRLHLVKIELAENSERRAG</sequence>
<dbReference type="Proteomes" id="UP001239213">
    <property type="component" value="Unassembled WGS sequence"/>
</dbReference>
<dbReference type="EMBL" id="MPDP01000212">
    <property type="protein sequence ID" value="KAK1471070.1"/>
    <property type="molecule type" value="Genomic_DNA"/>
</dbReference>
<evidence type="ECO:0000256" key="1">
    <source>
        <dbReference type="SAM" id="MobiDB-lite"/>
    </source>
</evidence>
<dbReference type="AlphaFoldDB" id="A0AAI9V7I5"/>
<evidence type="ECO:0000313" key="2">
    <source>
        <dbReference type="EMBL" id="KAK1471070.1"/>
    </source>
</evidence>
<feature type="region of interest" description="Disordered" evidence="1">
    <location>
        <begin position="1"/>
        <end position="57"/>
    </location>
</feature>
<gene>
    <name evidence="2" type="ORF">CCUS01_06184</name>
</gene>